<keyword evidence="1" id="KW-0677">Repeat</keyword>
<keyword evidence="5" id="KW-0732">Signal</keyword>
<reference evidence="7" key="1">
    <citation type="submission" date="2025-08" db="UniProtKB">
        <authorList>
            <consortium name="Ensembl"/>
        </authorList>
    </citation>
    <scope>IDENTIFICATION</scope>
</reference>
<evidence type="ECO:0000256" key="5">
    <source>
        <dbReference type="SAM" id="SignalP"/>
    </source>
</evidence>
<dbReference type="PANTHER" id="PTHR11738:SF186">
    <property type="entry name" value="OSTEOCLAST-ASSOCIATED IMMUNOGLOBULIN-LIKE RECEPTOR"/>
    <property type="match status" value="1"/>
</dbReference>
<dbReference type="Proteomes" id="UP000694404">
    <property type="component" value="Unplaced"/>
</dbReference>
<sequence length="378" mass="40945">MRSCAGWGPVAGSLCQPLPAQSLCLMAFLFLLPEPTLPKPSISPSREVSVGGSVSIQCLGLRPGVRFVLNKGGRHAAHVDTDKSQFVFPINNVQWEQGGNYSCSHHSRSEPFTEWSDPVELVVREPSYPKPNISGIPSRVVSLGAAVTIRCEGQHQGMRFLLNKEGRHFPPVDSGGFVAEFLIRNVSREDGGSYNCSYHSRSEPFNVSYPSDPMELVVRGEGPSSVSPFPASHPGEAVTIRCECQCLGVRFLLRKDGAMAGHHTTDPALDVVEFPIRNVSQGDAGSYSCRYRTKWDPLVWSEPSHSVELVVAGEGTSPETETQDSWVLSLAWDGEWGLGVTTGGAGSQDSWVLLLSLSLSPRRESEAAATVCKSHVRG</sequence>
<keyword evidence="2" id="KW-1015">Disulfide bond</keyword>
<dbReference type="FunFam" id="2.60.40.10:FF:000033">
    <property type="entry name" value="Killer cell immunoglobulin-like receptor"/>
    <property type="match status" value="3"/>
</dbReference>
<evidence type="ECO:0000256" key="3">
    <source>
        <dbReference type="ARBA" id="ARBA00023180"/>
    </source>
</evidence>
<reference evidence="7" key="2">
    <citation type="submission" date="2025-09" db="UniProtKB">
        <authorList>
            <consortium name="Ensembl"/>
        </authorList>
    </citation>
    <scope>IDENTIFICATION</scope>
</reference>
<evidence type="ECO:0000256" key="1">
    <source>
        <dbReference type="ARBA" id="ARBA00022737"/>
    </source>
</evidence>
<dbReference type="SMART" id="SM00408">
    <property type="entry name" value="IGc2"/>
    <property type="match status" value="3"/>
</dbReference>
<dbReference type="GeneTree" id="ENSGT01150000286974"/>
<evidence type="ECO:0000256" key="2">
    <source>
        <dbReference type="ARBA" id="ARBA00023157"/>
    </source>
</evidence>
<name>A0A8C0HAJ1_CHEAB</name>
<evidence type="ECO:0000259" key="6">
    <source>
        <dbReference type="PROSITE" id="PS50835"/>
    </source>
</evidence>
<dbReference type="InterPro" id="IPR050412">
    <property type="entry name" value="Ig-like_Receptors_ImmuneReg"/>
</dbReference>
<keyword evidence="3" id="KW-0325">Glycoprotein</keyword>
<dbReference type="AlphaFoldDB" id="A0A8C0HAJ1"/>
<dbReference type="SUPFAM" id="SSF48726">
    <property type="entry name" value="Immunoglobulin"/>
    <property type="match status" value="3"/>
</dbReference>
<dbReference type="InterPro" id="IPR003598">
    <property type="entry name" value="Ig_sub2"/>
</dbReference>
<evidence type="ECO:0000313" key="8">
    <source>
        <dbReference type="Proteomes" id="UP000694404"/>
    </source>
</evidence>
<evidence type="ECO:0000256" key="4">
    <source>
        <dbReference type="ARBA" id="ARBA00023319"/>
    </source>
</evidence>
<dbReference type="PANTHER" id="PTHR11738">
    <property type="entry name" value="MHC CLASS I NK CELL RECEPTOR"/>
    <property type="match status" value="1"/>
</dbReference>
<keyword evidence="4" id="KW-0393">Immunoglobulin domain</keyword>
<dbReference type="Gene3D" id="2.60.40.10">
    <property type="entry name" value="Immunoglobulins"/>
    <property type="match status" value="3"/>
</dbReference>
<accession>A0A8C0HAJ1</accession>
<evidence type="ECO:0000313" key="7">
    <source>
        <dbReference type="Ensembl" id="ENSCABP00000019188.1"/>
    </source>
</evidence>
<feature type="signal peptide" evidence="5">
    <location>
        <begin position="1"/>
        <end position="38"/>
    </location>
</feature>
<dbReference type="InterPro" id="IPR003599">
    <property type="entry name" value="Ig_sub"/>
</dbReference>
<protein>
    <recommendedName>
        <fullName evidence="6">Ig-like domain-containing protein</fullName>
    </recommendedName>
</protein>
<proteinExistence type="predicted"/>
<dbReference type="PROSITE" id="PS50835">
    <property type="entry name" value="IG_LIKE"/>
    <property type="match status" value="1"/>
</dbReference>
<organism evidence="7 8">
    <name type="scientific">Chelonoidis abingdonii</name>
    <name type="common">Abingdon island giant tortoise</name>
    <name type="synonym">Testudo abingdonii</name>
    <dbReference type="NCBI Taxonomy" id="106734"/>
    <lineage>
        <taxon>Eukaryota</taxon>
        <taxon>Metazoa</taxon>
        <taxon>Chordata</taxon>
        <taxon>Craniata</taxon>
        <taxon>Vertebrata</taxon>
        <taxon>Euteleostomi</taxon>
        <taxon>Archelosauria</taxon>
        <taxon>Testudinata</taxon>
        <taxon>Testudines</taxon>
        <taxon>Cryptodira</taxon>
        <taxon>Durocryptodira</taxon>
        <taxon>Testudinoidea</taxon>
        <taxon>Testudinidae</taxon>
        <taxon>Chelonoidis</taxon>
    </lineage>
</organism>
<dbReference type="Ensembl" id="ENSCABT00000021026.1">
    <property type="protein sequence ID" value="ENSCABP00000019188.1"/>
    <property type="gene ID" value="ENSCABG00000014183.1"/>
</dbReference>
<dbReference type="InterPro" id="IPR036179">
    <property type="entry name" value="Ig-like_dom_sf"/>
</dbReference>
<dbReference type="GO" id="GO:0002764">
    <property type="term" value="P:immune response-regulating signaling pathway"/>
    <property type="evidence" value="ECO:0007669"/>
    <property type="project" value="TreeGrafter"/>
</dbReference>
<feature type="chain" id="PRO_5034154027" description="Ig-like domain-containing protein" evidence="5">
    <location>
        <begin position="39"/>
        <end position="378"/>
    </location>
</feature>
<keyword evidence="8" id="KW-1185">Reference proteome</keyword>
<dbReference type="InterPro" id="IPR007110">
    <property type="entry name" value="Ig-like_dom"/>
</dbReference>
<dbReference type="InterPro" id="IPR013783">
    <property type="entry name" value="Ig-like_fold"/>
</dbReference>
<dbReference type="Pfam" id="PF13895">
    <property type="entry name" value="Ig_2"/>
    <property type="match status" value="3"/>
</dbReference>
<feature type="domain" description="Ig-like" evidence="6">
    <location>
        <begin position="131"/>
        <end position="208"/>
    </location>
</feature>
<dbReference type="SMART" id="SM00409">
    <property type="entry name" value="IG"/>
    <property type="match status" value="3"/>
</dbReference>